<keyword evidence="2" id="KW-0328">Glycosyltransferase</keyword>
<comment type="caution">
    <text evidence="17">The sequence shown here is derived from an EMBL/GenBank/DDBJ whole genome shotgun (WGS) entry which is preliminary data.</text>
</comment>
<dbReference type="PANTHER" id="PTHR30474">
    <property type="entry name" value="CELL CYCLE PROTEIN"/>
    <property type="match status" value="1"/>
</dbReference>
<evidence type="ECO:0000256" key="8">
    <source>
        <dbReference type="ARBA" id="ARBA00023136"/>
    </source>
</evidence>
<dbReference type="InterPro" id="IPR001182">
    <property type="entry name" value="FtsW/RodA"/>
</dbReference>
<evidence type="ECO:0000256" key="5">
    <source>
        <dbReference type="ARBA" id="ARBA00022960"/>
    </source>
</evidence>
<feature type="transmembrane region" description="Helical" evidence="16">
    <location>
        <begin position="157"/>
        <end position="174"/>
    </location>
</feature>
<evidence type="ECO:0000256" key="4">
    <source>
        <dbReference type="ARBA" id="ARBA00022692"/>
    </source>
</evidence>
<evidence type="ECO:0000256" key="1">
    <source>
        <dbReference type="ARBA" id="ARBA00004141"/>
    </source>
</evidence>
<evidence type="ECO:0000256" key="3">
    <source>
        <dbReference type="ARBA" id="ARBA00022679"/>
    </source>
</evidence>
<feature type="transmembrane region" description="Helical" evidence="16">
    <location>
        <begin position="181"/>
        <end position="198"/>
    </location>
</feature>
<keyword evidence="6" id="KW-0573">Peptidoglycan synthesis</keyword>
<feature type="transmembrane region" description="Helical" evidence="16">
    <location>
        <begin position="204"/>
        <end position="221"/>
    </location>
</feature>
<feature type="transmembrane region" description="Helical" evidence="16">
    <location>
        <begin position="226"/>
        <end position="244"/>
    </location>
</feature>
<dbReference type="PANTHER" id="PTHR30474:SF2">
    <property type="entry name" value="PEPTIDOGLYCAN GLYCOSYLTRANSFERASE FTSW-RELATED"/>
    <property type="match status" value="1"/>
</dbReference>
<comment type="similarity">
    <text evidence="11">Belongs to the SEDS family. FtsW subfamily.</text>
</comment>
<organism evidence="17 18">
    <name type="scientific">Novosphingobium tardum</name>
    <dbReference type="NCBI Taxonomy" id="1538021"/>
    <lineage>
        <taxon>Bacteria</taxon>
        <taxon>Pseudomonadati</taxon>
        <taxon>Pseudomonadota</taxon>
        <taxon>Alphaproteobacteria</taxon>
        <taxon>Sphingomonadales</taxon>
        <taxon>Sphingomonadaceae</taxon>
        <taxon>Novosphingobium</taxon>
    </lineage>
</organism>
<dbReference type="EC" id="2.4.99.28" evidence="14"/>
<evidence type="ECO:0000256" key="9">
    <source>
        <dbReference type="ARBA" id="ARBA00032370"/>
    </source>
</evidence>
<evidence type="ECO:0000313" key="18">
    <source>
        <dbReference type="Proteomes" id="UP001595828"/>
    </source>
</evidence>
<comment type="catalytic activity">
    <reaction evidence="15">
        <text>[GlcNAc-(1-&gt;4)-Mur2Ac(oyl-L-Ala-gamma-D-Glu-L-Lys-D-Ala-D-Ala)](n)-di-trans,octa-cis-undecaprenyl diphosphate + beta-D-GlcNAc-(1-&gt;4)-Mur2Ac(oyl-L-Ala-gamma-D-Glu-L-Lys-D-Ala-D-Ala)-di-trans,octa-cis-undecaprenyl diphosphate = [GlcNAc-(1-&gt;4)-Mur2Ac(oyl-L-Ala-gamma-D-Glu-L-Lys-D-Ala-D-Ala)](n+1)-di-trans,octa-cis-undecaprenyl diphosphate + di-trans,octa-cis-undecaprenyl diphosphate + H(+)</text>
        <dbReference type="Rhea" id="RHEA:23708"/>
        <dbReference type="Rhea" id="RHEA-COMP:9602"/>
        <dbReference type="Rhea" id="RHEA-COMP:9603"/>
        <dbReference type="ChEBI" id="CHEBI:15378"/>
        <dbReference type="ChEBI" id="CHEBI:58405"/>
        <dbReference type="ChEBI" id="CHEBI:60033"/>
        <dbReference type="ChEBI" id="CHEBI:78435"/>
        <dbReference type="EC" id="2.4.99.28"/>
    </reaction>
</comment>
<accession>A0ABV8RNZ6</accession>
<proteinExistence type="inferred from homology"/>
<evidence type="ECO:0000256" key="15">
    <source>
        <dbReference type="ARBA" id="ARBA00049902"/>
    </source>
</evidence>
<evidence type="ECO:0000313" key="17">
    <source>
        <dbReference type="EMBL" id="MFC4294605.1"/>
    </source>
</evidence>
<reference evidence="18" key="1">
    <citation type="journal article" date="2019" name="Int. J. Syst. Evol. Microbiol.">
        <title>The Global Catalogue of Microorganisms (GCM) 10K type strain sequencing project: providing services to taxonomists for standard genome sequencing and annotation.</title>
        <authorList>
            <consortium name="The Broad Institute Genomics Platform"/>
            <consortium name="The Broad Institute Genome Sequencing Center for Infectious Disease"/>
            <person name="Wu L."/>
            <person name="Ma J."/>
        </authorList>
    </citation>
    <scope>NUCLEOTIDE SEQUENCE [LARGE SCALE GENOMIC DNA]</scope>
    <source>
        <strain evidence="18">CGMCC 1.12989</strain>
    </source>
</reference>
<protein>
    <recommendedName>
        <fullName evidence="12">Probable peptidoglycan glycosyltransferase FtsW</fullName>
        <ecNumber evidence="14">2.4.99.28</ecNumber>
    </recommendedName>
    <alternativeName>
        <fullName evidence="13">Cell division protein FtsW</fullName>
    </alternativeName>
    <alternativeName>
        <fullName evidence="10">Cell wall polymerase</fullName>
    </alternativeName>
    <alternativeName>
        <fullName evidence="9">Peptidoglycan polymerase</fullName>
    </alternativeName>
</protein>
<evidence type="ECO:0000256" key="16">
    <source>
        <dbReference type="SAM" id="Phobius"/>
    </source>
</evidence>
<evidence type="ECO:0000256" key="2">
    <source>
        <dbReference type="ARBA" id="ARBA00022676"/>
    </source>
</evidence>
<sequence length="417" mass="44875">MTTPIAGAPTRAVPTIGRDGAVRVVGHGARYRRSRRSELLVWWREIDRVLLGLVATLLLIGVVAVAASSPASAHRLSTAAVHIDDLHFLKLHLIWLSLGLVAMFVCSMLPKDTARRSGVVLGGAMLFALVLVPILGTDVNGAKRWLNLGISLQPSEFLKPAFAIGVAWILSWRVRDPNLPVIPITLGLMGLVAVLLMLQPDFGATMLFGGVWFVLVLLCGLPIQRIAFAVAGIVAFVVLAYFFYPNATHRIDSFFSGGTAFDQVDLAQRTLLNGGWTGSGLWLGVKKMALPEAHTDYIFSVIGEEFGLMACAAVIMLYAAIAVRVLLRLTEEDDLFTILAAAGLTAQLVGQAFINIAVNLQLFPSKGMTLPLISYGGSSMIALCMGVGFLLAITRRNPFLSRDVTPFFAQPAPGTKR</sequence>
<dbReference type="RefSeq" id="WP_379538054.1">
    <property type="nucleotide sequence ID" value="NZ_JBHSDR010000003.1"/>
</dbReference>
<evidence type="ECO:0000256" key="6">
    <source>
        <dbReference type="ARBA" id="ARBA00022984"/>
    </source>
</evidence>
<evidence type="ECO:0000256" key="10">
    <source>
        <dbReference type="ARBA" id="ARBA00033270"/>
    </source>
</evidence>
<comment type="subcellular location">
    <subcellularLocation>
        <location evidence="1">Membrane</location>
        <topology evidence="1">Multi-pass membrane protein</topology>
    </subcellularLocation>
</comment>
<evidence type="ECO:0000256" key="12">
    <source>
        <dbReference type="ARBA" id="ARBA00041185"/>
    </source>
</evidence>
<name>A0ABV8RNZ6_9SPHN</name>
<dbReference type="EMBL" id="JBHSDR010000003">
    <property type="protein sequence ID" value="MFC4294605.1"/>
    <property type="molecule type" value="Genomic_DNA"/>
</dbReference>
<dbReference type="Proteomes" id="UP001595828">
    <property type="component" value="Unassembled WGS sequence"/>
</dbReference>
<feature type="transmembrane region" description="Helical" evidence="16">
    <location>
        <begin position="339"/>
        <end position="360"/>
    </location>
</feature>
<keyword evidence="3" id="KW-0808">Transferase</keyword>
<evidence type="ECO:0000256" key="7">
    <source>
        <dbReference type="ARBA" id="ARBA00022989"/>
    </source>
</evidence>
<feature type="transmembrane region" description="Helical" evidence="16">
    <location>
        <begin position="372"/>
        <end position="393"/>
    </location>
</feature>
<evidence type="ECO:0000256" key="14">
    <source>
        <dbReference type="ARBA" id="ARBA00044770"/>
    </source>
</evidence>
<feature type="transmembrane region" description="Helical" evidence="16">
    <location>
        <begin position="88"/>
        <end position="106"/>
    </location>
</feature>
<evidence type="ECO:0000256" key="11">
    <source>
        <dbReference type="ARBA" id="ARBA00038053"/>
    </source>
</evidence>
<keyword evidence="5" id="KW-0133">Cell shape</keyword>
<keyword evidence="4 16" id="KW-0812">Transmembrane</keyword>
<keyword evidence="7 16" id="KW-1133">Transmembrane helix</keyword>
<keyword evidence="8 16" id="KW-0472">Membrane</keyword>
<keyword evidence="18" id="KW-1185">Reference proteome</keyword>
<feature type="transmembrane region" description="Helical" evidence="16">
    <location>
        <begin position="49"/>
        <end position="68"/>
    </location>
</feature>
<feature type="transmembrane region" description="Helical" evidence="16">
    <location>
        <begin position="306"/>
        <end position="327"/>
    </location>
</feature>
<feature type="transmembrane region" description="Helical" evidence="16">
    <location>
        <begin position="118"/>
        <end position="137"/>
    </location>
</feature>
<evidence type="ECO:0000256" key="13">
    <source>
        <dbReference type="ARBA" id="ARBA00041418"/>
    </source>
</evidence>
<gene>
    <name evidence="17" type="ORF">ACFO0A_05970</name>
</gene>
<dbReference type="Pfam" id="PF01098">
    <property type="entry name" value="FTSW_RODA_SPOVE"/>
    <property type="match status" value="1"/>
</dbReference>